<reference evidence="2 3" key="1">
    <citation type="submission" date="2019-09" db="EMBL/GenBank/DDBJ databases">
        <title>YIM 48816 draft genome.</title>
        <authorList>
            <person name="Jiang L."/>
        </authorList>
    </citation>
    <scope>NUCLEOTIDE SEQUENCE [LARGE SCALE GENOMIC DNA]</scope>
    <source>
        <strain evidence="2 3">YIM 48816</strain>
    </source>
</reference>
<dbReference type="SUPFAM" id="SSF160214">
    <property type="entry name" value="FlaG-like"/>
    <property type="match status" value="1"/>
</dbReference>
<dbReference type="InterPro" id="IPR035924">
    <property type="entry name" value="FlaG-like_sf"/>
</dbReference>
<dbReference type="OrthoDB" id="7996903at2"/>
<name>A0A6L3T8H3_9HYPH</name>
<feature type="region of interest" description="Disordered" evidence="1">
    <location>
        <begin position="107"/>
        <end position="131"/>
    </location>
</feature>
<dbReference type="RefSeq" id="WP_150996420.1">
    <property type="nucleotide sequence ID" value="NZ_BPQY01000242.1"/>
</dbReference>
<keyword evidence="2" id="KW-0966">Cell projection</keyword>
<feature type="compositionally biased region" description="Basic and acidic residues" evidence="1">
    <location>
        <begin position="30"/>
        <end position="39"/>
    </location>
</feature>
<evidence type="ECO:0000313" key="2">
    <source>
        <dbReference type="EMBL" id="KAB1081777.1"/>
    </source>
</evidence>
<feature type="region of interest" description="Disordered" evidence="1">
    <location>
        <begin position="1"/>
        <end position="39"/>
    </location>
</feature>
<dbReference type="EMBL" id="VZZK01000001">
    <property type="protein sequence ID" value="KAB1081777.1"/>
    <property type="molecule type" value="Genomic_DNA"/>
</dbReference>
<comment type="caution">
    <text evidence="2">The sequence shown here is derived from an EMBL/GenBank/DDBJ whole genome shotgun (WGS) entry which is preliminary data.</text>
</comment>
<dbReference type="Proteomes" id="UP000474159">
    <property type="component" value="Unassembled WGS sequence"/>
</dbReference>
<evidence type="ECO:0000313" key="3">
    <source>
        <dbReference type="Proteomes" id="UP000474159"/>
    </source>
</evidence>
<keyword evidence="3" id="KW-1185">Reference proteome</keyword>
<organism evidence="2 3">
    <name type="scientific">Methylobacterium soli</name>
    <dbReference type="NCBI Taxonomy" id="553447"/>
    <lineage>
        <taxon>Bacteria</taxon>
        <taxon>Pseudomonadati</taxon>
        <taxon>Pseudomonadota</taxon>
        <taxon>Alphaproteobacteria</taxon>
        <taxon>Hyphomicrobiales</taxon>
        <taxon>Methylobacteriaceae</taxon>
        <taxon>Methylobacterium</taxon>
    </lineage>
</organism>
<keyword evidence="2" id="KW-0282">Flagellum</keyword>
<evidence type="ECO:0000256" key="1">
    <source>
        <dbReference type="SAM" id="MobiDB-lite"/>
    </source>
</evidence>
<accession>A0A6L3T8H3</accession>
<keyword evidence="2" id="KW-0969">Cilium</keyword>
<dbReference type="AlphaFoldDB" id="A0A6L3T8H3"/>
<feature type="compositionally biased region" description="Low complexity" evidence="1">
    <location>
        <begin position="13"/>
        <end position="26"/>
    </location>
</feature>
<protein>
    <submittedName>
        <fullName evidence="2">Flagellar protein FlaG</fullName>
    </submittedName>
</protein>
<gene>
    <name evidence="2" type="ORF">F6X53_01385</name>
</gene>
<sequence length="131" mass="14111">MSEISTLRPIERPAIPAVDPVPVATPSRPVETDPGRRRLDPAVTLALGSGSGPATRQDNEYRDQFIRDPDSRRIVYQVVDPATGDIVVQLPTETTLKARAYADAAALRSAEPSQERAAPVSGESYSIDRSA</sequence>
<proteinExistence type="predicted"/>